<sequence length="856" mass="87411">MADPVFVVSNLTYTTADGRALDVVPVRVVPGAVATNAVGQPVDSVPVQLAGGDSAILPTSATVAANAPIGTVVARLFTSVSGAALSVVSGPFTLNGSNDLVLSQAAGAAGSTQTARIKAERASPFYSVTQDIVVTAASVLPTLTDLLLSATSFANGALAGAELADITGKTAGSTITIAPSDTSNVYAVNGAGTKLLAGVNYPQAAAGSLPVRLRETLAGATNSPHDTTIAATKAAGGDDALTAWRSALTAMQAGTKDPIVMAIGESVVAGYGALSTTFTANDRTASWPTRLAERLTAYGYPARWDAICGDNNCLTNYPQYNNMVVAGATWFNETSTKTAGCRPFFNNDTATFTATLPDCDRCDVVYLTASAAGQVSASVDGGAATVIDTAGANGLAKTTLNLGAVGSHSIALTRNGVGGSVKILALIPYKTTARQIRVINAGWSQSTVADWNDQTSPATSPTVSTTYLQPDLTIIGIQINDEKVPTSEAAFKAGYQAMINAGKATGGSVILCIENGIAIGSAPQATQDLYVGYINALAAANGNLPVVDFRAALNPIKGAGPVTHAVADAAGFMRDTLHPNSSGYHPMGSAVALAALAGTLGEQPETAALVARMTVAPSTARRALIDARIRSLKVGWFSGVNIWAKRDVDYVFAAHDRQAARLNWKSANFNATEEGTLTWTADKSFQGDGVTGALNTGFNPTTATTPAFAQNSAYVDEWSLTAAQVAAASAGWYDGTDGVTLTPRSGSDTFSGRINNAAVSGAGAGLSTDGSGFFAAGRLSSSGISFQRNNATRVFQTSTSTALNNAPLKFFATTAASFSAIELSTGGYGGYLPSGEHNDLYFANRDYLQAIGVAVP</sequence>
<dbReference type="InterPro" id="IPR013830">
    <property type="entry name" value="SGNH_hydro"/>
</dbReference>
<accession>A0ABS0STT1</accession>
<proteinExistence type="predicted"/>
<protein>
    <submittedName>
        <fullName evidence="2">SGNH/GDSL hydrolase family protein</fullName>
    </submittedName>
</protein>
<name>A0ABS0STT1_9CAUL</name>
<evidence type="ECO:0000313" key="3">
    <source>
        <dbReference type="Proteomes" id="UP000639859"/>
    </source>
</evidence>
<reference evidence="2 3" key="1">
    <citation type="submission" date="2020-11" db="EMBL/GenBank/DDBJ databases">
        <title>genome sequence of strain KACC 18849.</title>
        <authorList>
            <person name="Gao J."/>
            <person name="Zhang X."/>
        </authorList>
    </citation>
    <scope>NUCLEOTIDE SEQUENCE [LARGE SCALE GENOMIC DNA]</scope>
    <source>
        <strain evidence="2 3">KACC 18849</strain>
    </source>
</reference>
<feature type="domain" description="SGNH hydrolase-type esterase" evidence="1">
    <location>
        <begin position="435"/>
        <end position="584"/>
    </location>
</feature>
<dbReference type="Proteomes" id="UP000639859">
    <property type="component" value="Unassembled WGS sequence"/>
</dbReference>
<dbReference type="Gene3D" id="3.40.50.1110">
    <property type="entry name" value="SGNH hydrolase"/>
    <property type="match status" value="1"/>
</dbReference>
<keyword evidence="2" id="KW-0378">Hydrolase</keyword>
<gene>
    <name evidence="2" type="ORF">I4Q42_01640</name>
</gene>
<dbReference type="EMBL" id="JADWOX010000001">
    <property type="protein sequence ID" value="MBI1682365.1"/>
    <property type="molecule type" value="Genomic_DNA"/>
</dbReference>
<dbReference type="RefSeq" id="WP_198574321.1">
    <property type="nucleotide sequence ID" value="NZ_JADWOX010000001.1"/>
</dbReference>
<dbReference type="CDD" id="cd00229">
    <property type="entry name" value="SGNH_hydrolase"/>
    <property type="match status" value="1"/>
</dbReference>
<evidence type="ECO:0000259" key="1">
    <source>
        <dbReference type="Pfam" id="PF13472"/>
    </source>
</evidence>
<evidence type="ECO:0000313" key="2">
    <source>
        <dbReference type="EMBL" id="MBI1682365.1"/>
    </source>
</evidence>
<dbReference type="Pfam" id="PF13472">
    <property type="entry name" value="Lipase_GDSL_2"/>
    <property type="match status" value="1"/>
</dbReference>
<organism evidence="2 3">
    <name type="scientific">Caulobacter hibisci</name>
    <dbReference type="NCBI Taxonomy" id="2035993"/>
    <lineage>
        <taxon>Bacteria</taxon>
        <taxon>Pseudomonadati</taxon>
        <taxon>Pseudomonadota</taxon>
        <taxon>Alphaproteobacteria</taxon>
        <taxon>Caulobacterales</taxon>
        <taxon>Caulobacteraceae</taxon>
        <taxon>Caulobacter</taxon>
    </lineage>
</organism>
<dbReference type="SUPFAM" id="SSF52266">
    <property type="entry name" value="SGNH hydrolase"/>
    <property type="match status" value="1"/>
</dbReference>
<dbReference type="InterPro" id="IPR036514">
    <property type="entry name" value="SGNH_hydro_sf"/>
</dbReference>
<dbReference type="GO" id="GO:0016787">
    <property type="term" value="F:hydrolase activity"/>
    <property type="evidence" value="ECO:0007669"/>
    <property type="project" value="UniProtKB-KW"/>
</dbReference>
<comment type="caution">
    <text evidence="2">The sequence shown here is derived from an EMBL/GenBank/DDBJ whole genome shotgun (WGS) entry which is preliminary data.</text>
</comment>
<keyword evidence="3" id="KW-1185">Reference proteome</keyword>